<keyword evidence="1 2" id="KW-0500">Molybdenum</keyword>
<gene>
    <name evidence="4" type="ORF">ACFQ39_07770</name>
</gene>
<evidence type="ECO:0000313" key="5">
    <source>
        <dbReference type="Proteomes" id="UP001597201"/>
    </source>
</evidence>
<sequence length="133" mass="14958">MNELSGRIKEIKKSKSISLVKVQVEELLFSAIVIDTPETAPYLKINNPVKVVFKETEVVIALEKHLPISLQNRMEGKINAIDKDELLCRLTIETNVGIITSIITANAVNQLNLKEGQRICAMVKTNEIMLYHD</sequence>
<proteinExistence type="predicted"/>
<dbReference type="Gene3D" id="2.40.50.100">
    <property type="match status" value="1"/>
</dbReference>
<accession>A0ABW3Y2S4</accession>
<evidence type="ECO:0000259" key="3">
    <source>
        <dbReference type="PROSITE" id="PS51866"/>
    </source>
</evidence>
<dbReference type="Proteomes" id="UP001597201">
    <property type="component" value="Unassembled WGS sequence"/>
</dbReference>
<dbReference type="PROSITE" id="PS51866">
    <property type="entry name" value="MOP"/>
    <property type="match status" value="1"/>
</dbReference>
<comment type="caution">
    <text evidence="4">The sequence shown here is derived from an EMBL/GenBank/DDBJ whole genome shotgun (WGS) entry which is preliminary data.</text>
</comment>
<dbReference type="InterPro" id="IPR005116">
    <property type="entry name" value="Transp-assoc_OB_typ1"/>
</dbReference>
<dbReference type="EMBL" id="JBHTMY010000003">
    <property type="protein sequence ID" value="MFD1315511.1"/>
    <property type="molecule type" value="Genomic_DNA"/>
</dbReference>
<dbReference type="Pfam" id="PF03459">
    <property type="entry name" value="TOBE"/>
    <property type="match status" value="1"/>
</dbReference>
<dbReference type="InterPro" id="IPR004606">
    <property type="entry name" value="Mop_domain"/>
</dbReference>
<keyword evidence="5" id="KW-1185">Reference proteome</keyword>
<dbReference type="InterPro" id="IPR008995">
    <property type="entry name" value="Mo/tungstate-bd_C_term_dom"/>
</dbReference>
<dbReference type="RefSeq" id="WP_377177761.1">
    <property type="nucleotide sequence ID" value="NZ_JBHTMY010000003.1"/>
</dbReference>
<organism evidence="4 5">
    <name type="scientific">Namhaeicola litoreus</name>
    <dbReference type="NCBI Taxonomy" id="1052145"/>
    <lineage>
        <taxon>Bacteria</taxon>
        <taxon>Pseudomonadati</taxon>
        <taxon>Bacteroidota</taxon>
        <taxon>Flavobacteriia</taxon>
        <taxon>Flavobacteriales</taxon>
        <taxon>Flavobacteriaceae</taxon>
        <taxon>Namhaeicola</taxon>
    </lineage>
</organism>
<evidence type="ECO:0000313" key="4">
    <source>
        <dbReference type="EMBL" id="MFD1315511.1"/>
    </source>
</evidence>
<protein>
    <submittedName>
        <fullName evidence="4">Molybdopterin-binding protein</fullName>
    </submittedName>
</protein>
<evidence type="ECO:0000256" key="1">
    <source>
        <dbReference type="ARBA" id="ARBA00022505"/>
    </source>
</evidence>
<dbReference type="SUPFAM" id="SSF50331">
    <property type="entry name" value="MOP-like"/>
    <property type="match status" value="1"/>
</dbReference>
<reference evidence="5" key="1">
    <citation type="journal article" date="2019" name="Int. J. Syst. Evol. Microbiol.">
        <title>The Global Catalogue of Microorganisms (GCM) 10K type strain sequencing project: providing services to taxonomists for standard genome sequencing and annotation.</title>
        <authorList>
            <consortium name="The Broad Institute Genomics Platform"/>
            <consortium name="The Broad Institute Genome Sequencing Center for Infectious Disease"/>
            <person name="Wu L."/>
            <person name="Ma J."/>
        </authorList>
    </citation>
    <scope>NUCLEOTIDE SEQUENCE [LARGE SCALE GENOMIC DNA]</scope>
    <source>
        <strain evidence="5">CCUG 61485</strain>
    </source>
</reference>
<evidence type="ECO:0000256" key="2">
    <source>
        <dbReference type="PROSITE-ProRule" id="PRU01213"/>
    </source>
</evidence>
<name>A0ABW3Y2S4_9FLAO</name>
<feature type="domain" description="Mop" evidence="3">
    <location>
        <begin position="67"/>
        <end position="132"/>
    </location>
</feature>